<dbReference type="SUPFAM" id="SSF46785">
    <property type="entry name" value="Winged helix' DNA-binding domain"/>
    <property type="match status" value="1"/>
</dbReference>
<evidence type="ECO:0000256" key="2">
    <source>
        <dbReference type="ARBA" id="ARBA00023015"/>
    </source>
</evidence>
<dbReference type="InterPro" id="IPR036390">
    <property type="entry name" value="WH_DNA-bd_sf"/>
</dbReference>
<dbReference type="Pfam" id="PF03466">
    <property type="entry name" value="LysR_substrate"/>
    <property type="match status" value="1"/>
</dbReference>
<dbReference type="InterPro" id="IPR005119">
    <property type="entry name" value="LysR_subst-bd"/>
</dbReference>
<dbReference type="Proteomes" id="UP000662703">
    <property type="component" value="Unassembled WGS sequence"/>
</dbReference>
<dbReference type="CDD" id="cd08422">
    <property type="entry name" value="PBP2_CrgA_like"/>
    <property type="match status" value="1"/>
</dbReference>
<sequence>MKRLADFAIFVAVVKAGTISEASKTLDLSIASVSKYITRIEREMGVRLLVRSSRGLKLTDEGRDLYEHVDRLLDELDTVVTKVSRTSLHPQGVLRITSSIGLARRQIAPLVSEFAAQYPDLSVQLTFGDREPDTASERVDVAIVIGRPQDSSLVAKRILRNPCVPCASPAYLEAHPMPREPEDLKEHDCLILDCPGSFKDLWVLEDDTGKRQSVRVKGGLIADNSETLRQWALEGRGIAMESLWDIQEPLKSGELVRLLPRHRAPDLDFYVVYAGRELIPAKTRAFVAFIEDRAEHLQEAG</sequence>
<dbReference type="RefSeq" id="WP_194865968.1">
    <property type="nucleotide sequence ID" value="NZ_ARXX01000061.1"/>
</dbReference>
<dbReference type="InterPro" id="IPR000847">
    <property type="entry name" value="LysR_HTH_N"/>
</dbReference>
<feature type="domain" description="HTH lysR-type" evidence="5">
    <location>
        <begin position="1"/>
        <end position="59"/>
    </location>
</feature>
<dbReference type="Gene3D" id="1.10.10.10">
    <property type="entry name" value="Winged helix-like DNA-binding domain superfamily/Winged helix DNA-binding domain"/>
    <property type="match status" value="1"/>
</dbReference>
<organism evidence="6 7">
    <name type="scientific">Alloalcanivorax profundimaris</name>
    <dbReference type="NCBI Taxonomy" id="2735259"/>
    <lineage>
        <taxon>Bacteria</taxon>
        <taxon>Pseudomonadati</taxon>
        <taxon>Pseudomonadota</taxon>
        <taxon>Gammaproteobacteria</taxon>
        <taxon>Oceanospirillales</taxon>
        <taxon>Alcanivoracaceae</taxon>
        <taxon>Alloalcanivorax</taxon>
    </lineage>
</organism>
<evidence type="ECO:0000313" key="7">
    <source>
        <dbReference type="Proteomes" id="UP000662703"/>
    </source>
</evidence>
<dbReference type="EMBL" id="ARXX01000061">
    <property type="protein sequence ID" value="MBF5057845.1"/>
    <property type="molecule type" value="Genomic_DNA"/>
</dbReference>
<dbReference type="InterPro" id="IPR036388">
    <property type="entry name" value="WH-like_DNA-bd_sf"/>
</dbReference>
<reference evidence="6 7" key="1">
    <citation type="submission" date="2012-09" db="EMBL/GenBank/DDBJ databases">
        <title>Genome Sequence of alkane-degrading Bacterium Alcanivorax sp. 521-1.</title>
        <authorList>
            <person name="Lai Q."/>
            <person name="Shao Z."/>
        </authorList>
    </citation>
    <scope>NUCLEOTIDE SEQUENCE [LARGE SCALE GENOMIC DNA]</scope>
    <source>
        <strain evidence="6 7">521-1</strain>
    </source>
</reference>
<dbReference type="InterPro" id="IPR058163">
    <property type="entry name" value="LysR-type_TF_proteobact-type"/>
</dbReference>
<comment type="similarity">
    <text evidence="1">Belongs to the LysR transcriptional regulatory family.</text>
</comment>
<dbReference type="PANTHER" id="PTHR30537">
    <property type="entry name" value="HTH-TYPE TRANSCRIPTIONAL REGULATOR"/>
    <property type="match status" value="1"/>
</dbReference>
<keyword evidence="4" id="KW-0804">Transcription</keyword>
<dbReference type="SUPFAM" id="SSF53850">
    <property type="entry name" value="Periplasmic binding protein-like II"/>
    <property type="match status" value="1"/>
</dbReference>
<evidence type="ECO:0000313" key="6">
    <source>
        <dbReference type="EMBL" id="MBF5057845.1"/>
    </source>
</evidence>
<evidence type="ECO:0000259" key="5">
    <source>
        <dbReference type="PROSITE" id="PS50931"/>
    </source>
</evidence>
<accession>A0ABS0AUP5</accession>
<protein>
    <submittedName>
        <fullName evidence="6">LysR family transcriptional regulator</fullName>
    </submittedName>
</protein>
<proteinExistence type="inferred from homology"/>
<keyword evidence="7" id="KW-1185">Reference proteome</keyword>
<comment type="caution">
    <text evidence="6">The sequence shown here is derived from an EMBL/GenBank/DDBJ whole genome shotgun (WGS) entry which is preliminary data.</text>
</comment>
<keyword evidence="3" id="KW-0238">DNA-binding</keyword>
<dbReference type="PANTHER" id="PTHR30537:SF21">
    <property type="entry name" value="HTH-TYPE TRANSCRIPTIONAL REGULATOR SINR-RELATED"/>
    <property type="match status" value="1"/>
</dbReference>
<evidence type="ECO:0000256" key="1">
    <source>
        <dbReference type="ARBA" id="ARBA00009437"/>
    </source>
</evidence>
<dbReference type="Gene3D" id="3.40.190.290">
    <property type="match status" value="1"/>
</dbReference>
<evidence type="ECO:0000256" key="3">
    <source>
        <dbReference type="ARBA" id="ARBA00023125"/>
    </source>
</evidence>
<dbReference type="Pfam" id="PF00126">
    <property type="entry name" value="HTH_1"/>
    <property type="match status" value="1"/>
</dbReference>
<gene>
    <name evidence="6" type="ORF">Y5W_03139</name>
</gene>
<dbReference type="PROSITE" id="PS50931">
    <property type="entry name" value="HTH_LYSR"/>
    <property type="match status" value="1"/>
</dbReference>
<evidence type="ECO:0000256" key="4">
    <source>
        <dbReference type="ARBA" id="ARBA00023163"/>
    </source>
</evidence>
<keyword evidence="2" id="KW-0805">Transcription regulation</keyword>
<name>A0ABS0AUP5_9GAMM</name>